<evidence type="ECO:0000313" key="2">
    <source>
        <dbReference type="Proteomes" id="UP000299367"/>
    </source>
</evidence>
<accession>A0A480A744</accession>
<evidence type="ECO:0000313" key="1">
    <source>
        <dbReference type="EMBL" id="GCL40865.1"/>
    </source>
</evidence>
<comment type="caution">
    <text evidence="1">The sequence shown here is derived from an EMBL/GenBank/DDBJ whole genome shotgun (WGS) entry which is preliminary data.</text>
</comment>
<reference evidence="2" key="1">
    <citation type="submission" date="2019-02" db="EMBL/GenBank/DDBJ databases">
        <title>Draft genome sequence of Dolichospermum planctonicum NIES-80.</title>
        <authorList>
            <person name="Yamaguchi H."/>
            <person name="Suzuki S."/>
            <person name="Kawachi M."/>
        </authorList>
    </citation>
    <scope>NUCLEOTIDE SEQUENCE [LARGE SCALE GENOMIC DNA]</scope>
    <source>
        <strain evidence="2">NIES-80</strain>
    </source>
</reference>
<sequence>MTKSTPQRVVRRGRVFREIQWTQEQKAHRKARRQAFST</sequence>
<dbReference type="Proteomes" id="UP000299367">
    <property type="component" value="Unassembled WGS sequence"/>
</dbReference>
<organism evidence="1 2">
    <name type="scientific">Dolichospermum planctonicum</name>
    <dbReference type="NCBI Taxonomy" id="136072"/>
    <lineage>
        <taxon>Bacteria</taxon>
        <taxon>Bacillati</taxon>
        <taxon>Cyanobacteriota</taxon>
        <taxon>Cyanophyceae</taxon>
        <taxon>Nostocales</taxon>
        <taxon>Aphanizomenonaceae</taxon>
        <taxon>Dolichospermum</taxon>
    </lineage>
</organism>
<proteinExistence type="predicted"/>
<dbReference type="EMBL" id="BJCF01000004">
    <property type="protein sequence ID" value="GCL40865.1"/>
    <property type="molecule type" value="Genomic_DNA"/>
</dbReference>
<dbReference type="AlphaFoldDB" id="A0A480A744"/>
<protein>
    <submittedName>
        <fullName evidence="1">Uncharacterized protein</fullName>
    </submittedName>
</protein>
<gene>
    <name evidence="1" type="ORF">NIES80_05550</name>
</gene>
<name>A0A480A744_9CYAN</name>